<comment type="caution">
    <text evidence="1">The sequence shown here is derived from an EMBL/GenBank/DDBJ whole genome shotgun (WGS) entry which is preliminary data.</text>
</comment>
<keyword evidence="1" id="KW-0560">Oxidoreductase</keyword>
<reference evidence="2" key="1">
    <citation type="journal article" date="2019" name="Int. J. Syst. Evol. Microbiol.">
        <title>The Global Catalogue of Microorganisms (GCM) 10K type strain sequencing project: providing services to taxonomists for standard genome sequencing and annotation.</title>
        <authorList>
            <consortium name="The Broad Institute Genomics Platform"/>
            <consortium name="The Broad Institute Genome Sequencing Center for Infectious Disease"/>
            <person name="Wu L."/>
            <person name="Ma J."/>
        </authorList>
    </citation>
    <scope>NUCLEOTIDE SEQUENCE [LARGE SCALE GENOMIC DNA]</scope>
    <source>
        <strain evidence="2">CCM 9147</strain>
    </source>
</reference>
<evidence type="ECO:0000313" key="2">
    <source>
        <dbReference type="Proteomes" id="UP001597340"/>
    </source>
</evidence>
<dbReference type="GO" id="GO:0004497">
    <property type="term" value="F:monooxygenase activity"/>
    <property type="evidence" value="ECO:0007669"/>
    <property type="project" value="UniProtKB-KW"/>
</dbReference>
<keyword evidence="2" id="KW-1185">Reference proteome</keyword>
<name>A0ABW4DDR4_9BACL</name>
<proteinExistence type="predicted"/>
<sequence length="43" mass="4975">MLTENTQDDEEATISTRWKGNENFEAWAKSEAFRESHSKTEAV</sequence>
<evidence type="ECO:0000313" key="1">
    <source>
        <dbReference type="EMBL" id="MFD1461291.1"/>
    </source>
</evidence>
<dbReference type="InterPro" id="IPR011008">
    <property type="entry name" value="Dimeric_a/b-barrel"/>
</dbReference>
<keyword evidence="1" id="KW-0503">Monooxygenase</keyword>
<dbReference type="SUPFAM" id="SSF54909">
    <property type="entry name" value="Dimeric alpha+beta barrel"/>
    <property type="match status" value="1"/>
</dbReference>
<dbReference type="Gene3D" id="3.30.70.100">
    <property type="match status" value="1"/>
</dbReference>
<dbReference type="Proteomes" id="UP001597340">
    <property type="component" value="Unassembled WGS sequence"/>
</dbReference>
<organism evidence="1 2">
    <name type="scientific">Paenibacillus farraposensis</name>
    <dbReference type="NCBI Taxonomy" id="2807095"/>
    <lineage>
        <taxon>Bacteria</taxon>
        <taxon>Bacillati</taxon>
        <taxon>Bacillota</taxon>
        <taxon>Bacilli</taxon>
        <taxon>Bacillales</taxon>
        <taxon>Paenibacillaceae</taxon>
        <taxon>Paenibacillus</taxon>
    </lineage>
</organism>
<gene>
    <name evidence="1" type="ORF">ACFQ5D_07535</name>
</gene>
<accession>A0ABW4DDR4</accession>
<dbReference type="RefSeq" id="WP_267497694.1">
    <property type="nucleotide sequence ID" value="NZ_JAFFQR010000079.1"/>
</dbReference>
<dbReference type="EMBL" id="JBHTNZ010000007">
    <property type="protein sequence ID" value="MFD1461291.1"/>
    <property type="molecule type" value="Genomic_DNA"/>
</dbReference>
<protein>
    <submittedName>
        <fullName evidence="1">Antibiotic biosynthesis monooxygenase</fullName>
    </submittedName>
</protein>